<evidence type="ECO:0000259" key="4">
    <source>
        <dbReference type="Pfam" id="PF00535"/>
    </source>
</evidence>
<feature type="domain" description="Glycosyltransferase 2-like" evidence="4">
    <location>
        <begin position="43"/>
        <end position="154"/>
    </location>
</feature>
<reference evidence="5" key="1">
    <citation type="submission" date="2013-11" db="EMBL/GenBank/DDBJ databases">
        <title>Comparative genomics of Ignicoccus.</title>
        <authorList>
            <person name="Podar M."/>
        </authorList>
    </citation>
    <scope>NUCLEOTIDE SEQUENCE</scope>
    <source>
        <strain evidence="5">DSM 13166</strain>
    </source>
</reference>
<dbReference type="AlphaFoldDB" id="A0A977KCP0"/>
<dbReference type="InterPro" id="IPR001173">
    <property type="entry name" value="Glyco_trans_2-like"/>
</dbReference>
<name>A0A977KCP0_9CREN</name>
<dbReference type="SUPFAM" id="SSF53448">
    <property type="entry name" value="Nucleotide-diphospho-sugar transferases"/>
    <property type="match status" value="1"/>
</dbReference>
<dbReference type="Gene3D" id="3.90.550.10">
    <property type="entry name" value="Spore Coat Polysaccharide Biosynthesis Protein SpsA, Chain A"/>
    <property type="match status" value="1"/>
</dbReference>
<dbReference type="EMBL" id="CP006868">
    <property type="protein sequence ID" value="UXD22496.1"/>
    <property type="molecule type" value="Genomic_DNA"/>
</dbReference>
<protein>
    <recommendedName>
        <fullName evidence="4">Glycosyltransferase 2-like domain-containing protein</fullName>
    </recommendedName>
</protein>
<keyword evidence="3" id="KW-0808">Transferase</keyword>
<sequence>MNVKVVKEDDVEIRALNFEKCKSAELVSISVYFNAARSEKRKELTIRALRSFIDIEIENHALVLVDNGSIDSTIEVLMDEVLRSGSEKCVLIVRLPKNLGFARANEIGYKLAKGLSKQMKYVALINDDVVVDEKKFKELYRILEDTDVCGVQGILLHPTGKLDSASLYFSPLLAYGGTVGSAEYLPALALFPSFTSYLDGALSIYNEECLKGKLFEPYCFMYGDDYELGTRLTSENGKLLFVPIVVGTHHRGLTRTSSTELHRKIMWWGGFCSSSLSMSLINVPKSLFFLELLLRNFSITMVIALSKVGLFKNIKELVRLNKSFMEGSLFALFRPAPFRRRKSVLLEPNVIEMISSLSLSVIPACFVCRLFPPWKRLRRLLRELEKTIHPLSSGERREA</sequence>
<evidence type="ECO:0000313" key="5">
    <source>
        <dbReference type="EMBL" id="UXD22496.1"/>
    </source>
</evidence>
<gene>
    <name evidence="5" type="ORF">IPA_05505</name>
</gene>
<comment type="similarity">
    <text evidence="1">Belongs to the glycosyltransferase 2 family.</text>
</comment>
<evidence type="ECO:0000313" key="6">
    <source>
        <dbReference type="Proteomes" id="UP001063698"/>
    </source>
</evidence>
<dbReference type="Pfam" id="PF00535">
    <property type="entry name" value="Glycos_transf_2"/>
    <property type="match status" value="1"/>
</dbReference>
<evidence type="ECO:0000256" key="3">
    <source>
        <dbReference type="ARBA" id="ARBA00022679"/>
    </source>
</evidence>
<dbReference type="KEGG" id="ipc:IPA_05505"/>
<dbReference type="PANTHER" id="PTHR43179">
    <property type="entry name" value="RHAMNOSYLTRANSFERASE WBBL"/>
    <property type="match status" value="1"/>
</dbReference>
<dbReference type="GO" id="GO:0016757">
    <property type="term" value="F:glycosyltransferase activity"/>
    <property type="evidence" value="ECO:0007669"/>
    <property type="project" value="UniProtKB-KW"/>
</dbReference>
<evidence type="ECO:0000256" key="1">
    <source>
        <dbReference type="ARBA" id="ARBA00006739"/>
    </source>
</evidence>
<accession>A0A977KCP0</accession>
<proteinExistence type="inferred from homology"/>
<keyword evidence="6" id="KW-1185">Reference proteome</keyword>
<keyword evidence="2" id="KW-0328">Glycosyltransferase</keyword>
<dbReference type="InterPro" id="IPR029044">
    <property type="entry name" value="Nucleotide-diphossugar_trans"/>
</dbReference>
<dbReference type="PANTHER" id="PTHR43179:SF12">
    <property type="entry name" value="GALACTOFURANOSYLTRANSFERASE GLFT2"/>
    <property type="match status" value="1"/>
</dbReference>
<evidence type="ECO:0000256" key="2">
    <source>
        <dbReference type="ARBA" id="ARBA00022676"/>
    </source>
</evidence>
<organism evidence="5 6">
    <name type="scientific">Ignicoccus pacificus DSM 13166</name>
    <dbReference type="NCBI Taxonomy" id="940294"/>
    <lineage>
        <taxon>Archaea</taxon>
        <taxon>Thermoproteota</taxon>
        <taxon>Thermoprotei</taxon>
        <taxon>Desulfurococcales</taxon>
        <taxon>Desulfurococcaceae</taxon>
        <taxon>Ignicoccus</taxon>
    </lineage>
</organism>
<dbReference type="Proteomes" id="UP001063698">
    <property type="component" value="Chromosome"/>
</dbReference>